<dbReference type="Gene3D" id="2.40.390.10">
    <property type="entry name" value="CV3147-like"/>
    <property type="match status" value="1"/>
</dbReference>
<gene>
    <name evidence="2" type="ORF">SDC9_147407</name>
</gene>
<proteinExistence type="predicted"/>
<dbReference type="InterPro" id="IPR027479">
    <property type="entry name" value="S-Me-THD_N_sf"/>
</dbReference>
<protein>
    <recommendedName>
        <fullName evidence="1">S-Me-THD-like C-terminal domain-containing protein</fullName>
    </recommendedName>
</protein>
<dbReference type="EMBL" id="VSSQ01046252">
    <property type="protein sequence ID" value="MPN00213.1"/>
    <property type="molecule type" value="Genomic_DNA"/>
</dbReference>
<name>A0A645EHY6_9ZZZZ</name>
<sequence>MDEWGNECIIKYAINPRTVEHIGKLISVAGYGLAGQAGMALDGKKTRETVIAGTLSECYAAGRLLREAKEAGKDPVKELMAARNGYELGRGTITAKDDYDAEGYYWGTVTVDCGKDELKYWFKNENHVVWKNGKPYVTSPDIIAAIDTDTGEPVPNPLSHVGQHVALVALPCKPEQENTTLLTPKYFGFDIEHVPVRELMNK</sequence>
<dbReference type="Gene3D" id="3.40.1610.10">
    <property type="entry name" value="CV3147-like domain"/>
    <property type="match status" value="1"/>
</dbReference>
<dbReference type="Pfam" id="PF20906">
    <property type="entry name" value="S-Me-THD_C"/>
    <property type="match status" value="1"/>
</dbReference>
<dbReference type="InterPro" id="IPR048350">
    <property type="entry name" value="S-Me-THD-like_C"/>
</dbReference>
<dbReference type="SUPFAM" id="SSF160991">
    <property type="entry name" value="CV3147-like"/>
    <property type="match status" value="1"/>
</dbReference>
<reference evidence="2" key="1">
    <citation type="submission" date="2019-08" db="EMBL/GenBank/DDBJ databases">
        <authorList>
            <person name="Kucharzyk K."/>
            <person name="Murdoch R.W."/>
            <person name="Higgins S."/>
            <person name="Loffler F."/>
        </authorList>
    </citation>
    <scope>NUCLEOTIDE SEQUENCE</scope>
</reference>
<evidence type="ECO:0000259" key="1">
    <source>
        <dbReference type="Pfam" id="PF20906"/>
    </source>
</evidence>
<dbReference type="AlphaFoldDB" id="A0A645EHY6"/>
<comment type="caution">
    <text evidence="2">The sequence shown here is derived from an EMBL/GenBank/DDBJ whole genome shotgun (WGS) entry which is preliminary data.</text>
</comment>
<organism evidence="2">
    <name type="scientific">bioreactor metagenome</name>
    <dbReference type="NCBI Taxonomy" id="1076179"/>
    <lineage>
        <taxon>unclassified sequences</taxon>
        <taxon>metagenomes</taxon>
        <taxon>ecological metagenomes</taxon>
    </lineage>
</organism>
<evidence type="ECO:0000313" key="2">
    <source>
        <dbReference type="EMBL" id="MPN00213.1"/>
    </source>
</evidence>
<feature type="domain" description="S-Me-THD-like C-terminal" evidence="1">
    <location>
        <begin position="16"/>
        <end position="196"/>
    </location>
</feature>
<accession>A0A645EHY6</accession>
<dbReference type="InterPro" id="IPR024071">
    <property type="entry name" value="S-Me-THD_C_sf"/>
</dbReference>